<protein>
    <recommendedName>
        <fullName evidence="2">HNH endonuclease</fullName>
    </recommendedName>
</protein>
<organism evidence="1">
    <name type="scientific">viral metagenome</name>
    <dbReference type="NCBI Taxonomy" id="1070528"/>
    <lineage>
        <taxon>unclassified sequences</taxon>
        <taxon>metagenomes</taxon>
        <taxon>organismal metagenomes</taxon>
    </lineage>
</organism>
<evidence type="ECO:0008006" key="2">
    <source>
        <dbReference type="Google" id="ProtNLM"/>
    </source>
</evidence>
<sequence>MTAEYDTYLESEEWKALRTRIFEQANGRCVLCNRPANNLHHRTYERVGKELDGDVTALCRDCHALFHEFYKTGHRHHNPQAQAMPQPKKIPEYVDTHPKKAIKVSTSKAHVVKASPKISHKEKCTSNGFFVNAALSKAKQKDRRPTCVFARLLLQSPKWDKLRAELLNHDYSFREARDCILYYLDTSLTPSQEGALSALWGYAHLKEVAASTPSAP</sequence>
<dbReference type="EMBL" id="MT144050">
    <property type="protein sequence ID" value="QJA47598.1"/>
    <property type="molecule type" value="Genomic_DNA"/>
</dbReference>
<name>A0A6H1ZJ92_9ZZZZ</name>
<dbReference type="AlphaFoldDB" id="A0A6H1ZJ92"/>
<proteinExistence type="predicted"/>
<accession>A0A6H1ZJ92</accession>
<gene>
    <name evidence="1" type="ORF">TM448A00705_0012</name>
</gene>
<reference evidence="1" key="1">
    <citation type="submission" date="2020-03" db="EMBL/GenBank/DDBJ databases">
        <title>The deep terrestrial virosphere.</title>
        <authorList>
            <person name="Holmfeldt K."/>
            <person name="Nilsson E."/>
            <person name="Simone D."/>
            <person name="Lopez-Fernandez M."/>
            <person name="Wu X."/>
            <person name="de Brujin I."/>
            <person name="Lundin D."/>
            <person name="Andersson A."/>
            <person name="Bertilsson S."/>
            <person name="Dopson M."/>
        </authorList>
    </citation>
    <scope>NUCLEOTIDE SEQUENCE</scope>
    <source>
        <strain evidence="1">TM448A00705</strain>
    </source>
</reference>
<evidence type="ECO:0000313" key="1">
    <source>
        <dbReference type="EMBL" id="QJA47598.1"/>
    </source>
</evidence>